<reference evidence="1 2" key="1">
    <citation type="submission" date="2024-10" db="EMBL/GenBank/DDBJ databases">
        <authorList>
            <person name="Topkara A.R."/>
            <person name="Saygin H."/>
        </authorList>
    </citation>
    <scope>NUCLEOTIDE SEQUENCE [LARGE SCALE GENOMIC DNA]</scope>
    <source>
        <strain evidence="1 2">M3C6</strain>
    </source>
</reference>
<accession>A0ABW7A9I4</accession>
<dbReference type="EMBL" id="JBICRM010000004">
    <property type="protein sequence ID" value="MFG1703181.1"/>
    <property type="molecule type" value="Genomic_DNA"/>
</dbReference>
<proteinExistence type="predicted"/>
<name>A0ABW7A9I4_9ACTN</name>
<organism evidence="1 2">
    <name type="scientific">Nonomuraea marmarensis</name>
    <dbReference type="NCBI Taxonomy" id="3351344"/>
    <lineage>
        <taxon>Bacteria</taxon>
        <taxon>Bacillati</taxon>
        <taxon>Actinomycetota</taxon>
        <taxon>Actinomycetes</taxon>
        <taxon>Streptosporangiales</taxon>
        <taxon>Streptosporangiaceae</taxon>
        <taxon>Nonomuraea</taxon>
    </lineage>
</organism>
<dbReference type="RefSeq" id="WP_393163675.1">
    <property type="nucleotide sequence ID" value="NZ_JBICRM010000004.1"/>
</dbReference>
<dbReference type="Proteomes" id="UP001603978">
    <property type="component" value="Unassembled WGS sequence"/>
</dbReference>
<sequence length="277" mass="30088">MADAWILHPDYRTPPVPTGTAIAPGPWRHPDCGQIMNGTYERLLPERQVEVVTIWYGYPLSHWCGPRMPRFSNPMVSAWNPVLAQGLTIDPRSPAPYLLTASLRSAARSPYAAAFPHSGRFAPAAPPGDGTPSRDALWCDRWIAEALLYGRKPYGAFTLPAEEALRWFAKSGGTGLVYHAEPAGELIRVVAGTAERYAQLFDLDALIADYLDALPPELAEPQAAALDSHRCHSPALHYIVSENAEARFAQAPLSVRGLTLGYPPRETAARIAAGAVS</sequence>
<comment type="caution">
    <text evidence="1">The sequence shown here is derived from an EMBL/GenBank/DDBJ whole genome shotgun (WGS) entry which is preliminary data.</text>
</comment>
<evidence type="ECO:0000313" key="2">
    <source>
        <dbReference type="Proteomes" id="UP001603978"/>
    </source>
</evidence>
<gene>
    <name evidence="1" type="ORF">ACFLIM_08305</name>
</gene>
<keyword evidence="2" id="KW-1185">Reference proteome</keyword>
<protein>
    <submittedName>
        <fullName evidence="1">Uncharacterized protein</fullName>
    </submittedName>
</protein>
<evidence type="ECO:0000313" key="1">
    <source>
        <dbReference type="EMBL" id="MFG1703181.1"/>
    </source>
</evidence>